<evidence type="ECO:0000256" key="1">
    <source>
        <dbReference type="SAM" id="SignalP"/>
    </source>
</evidence>
<organism evidence="2 3">
    <name type="scientific">Acinetobacter kyonggiensis</name>
    <dbReference type="NCBI Taxonomy" id="595670"/>
    <lineage>
        <taxon>Bacteria</taxon>
        <taxon>Pseudomonadati</taxon>
        <taxon>Pseudomonadota</taxon>
        <taxon>Gammaproteobacteria</taxon>
        <taxon>Moraxellales</taxon>
        <taxon>Moraxellaceae</taxon>
        <taxon>Acinetobacter</taxon>
    </lineage>
</organism>
<sequence length="293" mass="32826">MHFRNKNALLLILSGLLAQHSHAIDVNAGDYTALPSGTNVGVFYYQHGEMDGYYQNGDKTRAESTSDIGIARFIHYTDIAGLRATPQVVIPFGSVRNTQIADAHLNNASAFADPIIASAFWFINQPEQGASGRYLAVTPFIYLPLGQYDKNDAVNLGENRFKYDLQLAWVQPLYGKLGFEFYQDAIWYGDNDEAGSGNQTLSQDTSYQTQVNLRYDLNAKQRIALGYAANYGGDQSLDGISLQQNMEKQQARFEFQQMINSRTQLSAQLVSDTQVESGFKKDLGLNFRLFYIF</sequence>
<protein>
    <submittedName>
        <fullName evidence="2">Uncharacterized conserved protein</fullName>
    </submittedName>
</protein>
<dbReference type="InterPro" id="IPR025737">
    <property type="entry name" value="FApF"/>
</dbReference>
<name>A0A1H3IQN2_9GAMM</name>
<dbReference type="EMBL" id="FNPK01000007">
    <property type="protein sequence ID" value="SDY30012.1"/>
    <property type="molecule type" value="Genomic_DNA"/>
</dbReference>
<keyword evidence="3" id="KW-1185">Reference proteome</keyword>
<gene>
    <name evidence="2" type="ORF">SAMN05421643_10736</name>
</gene>
<proteinExistence type="predicted"/>
<keyword evidence="1" id="KW-0732">Signal</keyword>
<evidence type="ECO:0000313" key="3">
    <source>
        <dbReference type="Proteomes" id="UP000199035"/>
    </source>
</evidence>
<dbReference type="STRING" id="595670.SAMN05421643_10736"/>
<feature type="chain" id="PRO_5011569948" evidence="1">
    <location>
        <begin position="24"/>
        <end position="293"/>
    </location>
</feature>
<reference evidence="3" key="1">
    <citation type="submission" date="2016-10" db="EMBL/GenBank/DDBJ databases">
        <authorList>
            <person name="Varghese N."/>
            <person name="Submissions S."/>
        </authorList>
    </citation>
    <scope>NUCLEOTIDE SEQUENCE [LARGE SCALE GENOMIC DNA]</scope>
    <source>
        <strain evidence="3">ANC 5109</strain>
    </source>
</reference>
<accession>A0A1H3IQN2</accession>
<dbReference type="Pfam" id="PF13557">
    <property type="entry name" value="Phenol_MetA_deg"/>
    <property type="match status" value="1"/>
</dbReference>
<dbReference type="RefSeq" id="WP_092689275.1">
    <property type="nucleotide sequence ID" value="NZ_FNPK01000007.1"/>
</dbReference>
<evidence type="ECO:0000313" key="2">
    <source>
        <dbReference type="EMBL" id="SDY30012.1"/>
    </source>
</evidence>
<dbReference type="Proteomes" id="UP000199035">
    <property type="component" value="Unassembled WGS sequence"/>
</dbReference>
<dbReference type="AlphaFoldDB" id="A0A1H3IQN2"/>
<feature type="signal peptide" evidence="1">
    <location>
        <begin position="1"/>
        <end position="23"/>
    </location>
</feature>